<gene>
    <name evidence="2" type="ORF">ACFQV2_37040</name>
</gene>
<organism evidence="2 3">
    <name type="scientific">Actinokineospora soli</name>
    <dbReference type="NCBI Taxonomy" id="1048753"/>
    <lineage>
        <taxon>Bacteria</taxon>
        <taxon>Bacillati</taxon>
        <taxon>Actinomycetota</taxon>
        <taxon>Actinomycetes</taxon>
        <taxon>Pseudonocardiales</taxon>
        <taxon>Pseudonocardiaceae</taxon>
        <taxon>Actinokineospora</taxon>
    </lineage>
</organism>
<keyword evidence="1" id="KW-0812">Transmembrane</keyword>
<accession>A0ABW2TXF3</accession>
<evidence type="ECO:0000313" key="2">
    <source>
        <dbReference type="EMBL" id="MFC7618166.1"/>
    </source>
</evidence>
<dbReference type="Proteomes" id="UP001596512">
    <property type="component" value="Unassembled WGS sequence"/>
</dbReference>
<evidence type="ECO:0000313" key="3">
    <source>
        <dbReference type="Proteomes" id="UP001596512"/>
    </source>
</evidence>
<evidence type="ECO:0000256" key="1">
    <source>
        <dbReference type="SAM" id="Phobius"/>
    </source>
</evidence>
<protein>
    <recommendedName>
        <fullName evidence="4">DUF1449 family protein</fullName>
    </recommendedName>
</protein>
<feature type="transmembrane region" description="Helical" evidence="1">
    <location>
        <begin position="12"/>
        <end position="34"/>
    </location>
</feature>
<keyword evidence="1" id="KW-1133">Transmembrane helix</keyword>
<keyword evidence="3" id="KW-1185">Reference proteome</keyword>
<sequence length="195" mass="20406">MGGFVDTALRFPVVVLTFALVVVIGFWLLVLFGASDVDAVGEVDALGLGGVPATVALSLTIAFAWFGSLVVTVMLEGLDPTLVVVGGIVGLAIAVVVGLLITRLLLIPLRRVLPDAPAASRHDFVGLVCVVRTGRVDRDFGQAEVTAADGSSAIVQVRQAGDDPLPAGRTAVIYDYDTDGEFFWIAPVDLDSTRE</sequence>
<comment type="caution">
    <text evidence="2">The sequence shown here is derived from an EMBL/GenBank/DDBJ whole genome shotgun (WGS) entry which is preliminary data.</text>
</comment>
<feature type="transmembrane region" description="Helical" evidence="1">
    <location>
        <begin position="46"/>
        <end position="75"/>
    </location>
</feature>
<evidence type="ECO:0008006" key="4">
    <source>
        <dbReference type="Google" id="ProtNLM"/>
    </source>
</evidence>
<keyword evidence="1" id="KW-0472">Membrane</keyword>
<reference evidence="3" key="1">
    <citation type="journal article" date="2019" name="Int. J. Syst. Evol. Microbiol.">
        <title>The Global Catalogue of Microorganisms (GCM) 10K type strain sequencing project: providing services to taxonomists for standard genome sequencing and annotation.</title>
        <authorList>
            <consortium name="The Broad Institute Genomics Platform"/>
            <consortium name="The Broad Institute Genome Sequencing Center for Infectious Disease"/>
            <person name="Wu L."/>
            <person name="Ma J."/>
        </authorList>
    </citation>
    <scope>NUCLEOTIDE SEQUENCE [LARGE SCALE GENOMIC DNA]</scope>
    <source>
        <strain evidence="3">JCM 17695</strain>
    </source>
</reference>
<name>A0ABW2TXF3_9PSEU</name>
<proteinExistence type="predicted"/>
<dbReference type="EMBL" id="JBHTEY010000004">
    <property type="protein sequence ID" value="MFC7618166.1"/>
    <property type="molecule type" value="Genomic_DNA"/>
</dbReference>
<feature type="transmembrane region" description="Helical" evidence="1">
    <location>
        <begin position="81"/>
        <end position="101"/>
    </location>
</feature>